<keyword evidence="1" id="KW-0812">Transmembrane</keyword>
<keyword evidence="1" id="KW-0472">Membrane</keyword>
<comment type="caution">
    <text evidence="2">The sequence shown here is derived from an EMBL/GenBank/DDBJ whole genome shotgun (WGS) entry which is preliminary data.</text>
</comment>
<gene>
    <name evidence="2" type="ORF">FB474_1086</name>
</gene>
<dbReference type="EMBL" id="VFOQ01000001">
    <property type="protein sequence ID" value="TQL59720.1"/>
    <property type="molecule type" value="Genomic_DNA"/>
</dbReference>
<dbReference type="RefSeq" id="WP_141787704.1">
    <property type="nucleotide sequence ID" value="NZ_BAAAKX010000004.1"/>
</dbReference>
<organism evidence="2 3">
    <name type="scientific">Oryzihumus leptocrescens</name>
    <dbReference type="NCBI Taxonomy" id="297536"/>
    <lineage>
        <taxon>Bacteria</taxon>
        <taxon>Bacillati</taxon>
        <taxon>Actinomycetota</taxon>
        <taxon>Actinomycetes</taxon>
        <taxon>Micrococcales</taxon>
        <taxon>Intrasporangiaceae</taxon>
        <taxon>Oryzihumus</taxon>
    </lineage>
</organism>
<proteinExistence type="predicted"/>
<evidence type="ECO:0000313" key="2">
    <source>
        <dbReference type="EMBL" id="TQL59720.1"/>
    </source>
</evidence>
<keyword evidence="3" id="KW-1185">Reference proteome</keyword>
<dbReference type="Proteomes" id="UP000319514">
    <property type="component" value="Unassembled WGS sequence"/>
</dbReference>
<name>A0A542ZHT6_9MICO</name>
<accession>A0A542ZHT6</accession>
<keyword evidence="1" id="KW-1133">Transmembrane helix</keyword>
<feature type="transmembrane region" description="Helical" evidence="1">
    <location>
        <begin position="108"/>
        <end position="130"/>
    </location>
</feature>
<sequence>MCDVYHNFVMQRSGDAVVTKALVSPDNGVTHATVRLSDVETVPAVLTIPGSYDRFTRSSLGFLQPVHFGPFRTAGQGSRGPVLVDPYGISPAVNADPDDTTPAGRRVALWWAAGALLAWVPIELLVLSALTRRQGWWQWQVSTNRTRRRRTTVG</sequence>
<reference evidence="2 3" key="1">
    <citation type="submission" date="2019-06" db="EMBL/GenBank/DDBJ databases">
        <title>Sequencing the genomes of 1000 actinobacteria strains.</title>
        <authorList>
            <person name="Klenk H.-P."/>
        </authorList>
    </citation>
    <scope>NUCLEOTIDE SEQUENCE [LARGE SCALE GENOMIC DNA]</scope>
    <source>
        <strain evidence="2 3">DSM 18082</strain>
    </source>
</reference>
<evidence type="ECO:0000256" key="1">
    <source>
        <dbReference type="SAM" id="Phobius"/>
    </source>
</evidence>
<protein>
    <submittedName>
        <fullName evidence="2">Uncharacterized protein</fullName>
    </submittedName>
</protein>
<dbReference type="AlphaFoldDB" id="A0A542ZHT6"/>
<evidence type="ECO:0000313" key="3">
    <source>
        <dbReference type="Proteomes" id="UP000319514"/>
    </source>
</evidence>